<dbReference type="EMBL" id="FNBW01000015">
    <property type="protein sequence ID" value="SDG34957.1"/>
    <property type="molecule type" value="Genomic_DNA"/>
</dbReference>
<dbReference type="GO" id="GO:0005737">
    <property type="term" value="C:cytoplasm"/>
    <property type="evidence" value="ECO:0007669"/>
    <property type="project" value="TreeGrafter"/>
</dbReference>
<dbReference type="SUPFAM" id="SSF51556">
    <property type="entry name" value="Metallo-dependent hydrolases"/>
    <property type="match status" value="1"/>
</dbReference>
<organism evidence="2 3">
    <name type="scientific">Thalassobaculum litoreum DSM 18839</name>
    <dbReference type="NCBI Taxonomy" id="1123362"/>
    <lineage>
        <taxon>Bacteria</taxon>
        <taxon>Pseudomonadati</taxon>
        <taxon>Pseudomonadota</taxon>
        <taxon>Alphaproteobacteria</taxon>
        <taxon>Rhodospirillales</taxon>
        <taxon>Thalassobaculaceae</taxon>
        <taxon>Thalassobaculum</taxon>
    </lineage>
</organism>
<dbReference type="Gene3D" id="2.30.40.10">
    <property type="entry name" value="Urease, subunit C, domain 1"/>
    <property type="match status" value="1"/>
</dbReference>
<protein>
    <submittedName>
        <fullName evidence="2">Dihydropyrimidinase</fullName>
    </submittedName>
</protein>
<feature type="domain" description="Amidohydrolase-related" evidence="1">
    <location>
        <begin position="301"/>
        <end position="441"/>
    </location>
</feature>
<dbReference type="InterPro" id="IPR050138">
    <property type="entry name" value="DHOase/Allantoinase_Hydrolase"/>
</dbReference>
<dbReference type="Gene3D" id="3.20.20.140">
    <property type="entry name" value="Metal-dependent hydrolases"/>
    <property type="match status" value="1"/>
</dbReference>
<accession>A0A8G2BL66</accession>
<dbReference type="PANTHER" id="PTHR43668:SF2">
    <property type="entry name" value="ALLANTOINASE"/>
    <property type="match status" value="1"/>
</dbReference>
<reference evidence="2 3" key="1">
    <citation type="submission" date="2016-10" db="EMBL/GenBank/DDBJ databases">
        <authorList>
            <person name="Varghese N."/>
            <person name="Submissions S."/>
        </authorList>
    </citation>
    <scope>NUCLEOTIDE SEQUENCE [LARGE SCALE GENOMIC DNA]</scope>
    <source>
        <strain evidence="2 3">DSM 18839</strain>
    </source>
</reference>
<name>A0A8G2BL66_9PROT</name>
<evidence type="ECO:0000259" key="1">
    <source>
        <dbReference type="Pfam" id="PF01979"/>
    </source>
</evidence>
<dbReference type="GO" id="GO:0006145">
    <property type="term" value="P:purine nucleobase catabolic process"/>
    <property type="evidence" value="ECO:0007669"/>
    <property type="project" value="TreeGrafter"/>
</dbReference>
<dbReference type="Proteomes" id="UP000198615">
    <property type="component" value="Unassembled WGS sequence"/>
</dbReference>
<dbReference type="Pfam" id="PF01979">
    <property type="entry name" value="Amidohydro_1"/>
    <property type="match status" value="1"/>
</dbReference>
<dbReference type="PANTHER" id="PTHR43668">
    <property type="entry name" value="ALLANTOINASE"/>
    <property type="match status" value="1"/>
</dbReference>
<dbReference type="OrthoDB" id="9796020at2"/>
<gene>
    <name evidence="2" type="ORF">SAMN05660686_04108</name>
</gene>
<sequence length="463" mass="49551">MTKMDLRLAGGSVLLPGQGFRDVDVLVADGRIAAVTEPGSGPDAAETVQLGGLTVLPGACDVHLHLGHGSDISKPRVPSDAASETAAAAVGGVTSFIPYVMSPDPYAAQFEELKSVTEAGARIDFGFHFVIATDDQLAELPRYIKEFGVPTAKLFMNIRGDEGKRLGLPGTDDGFMLRLLEVLAEHGGMMCPHPENIEAAWVLRDRVMAADPEGKNGLASWNATRPPFVEADAIRRAAYFGRVTGARVYTVHTSSGEALAAAIEQRKAGSKLTIETCTHYLTHDTSTHWGAVAKVNPPLRDPADREALWEGIRRGDIDTLGTDHIHRPVSSKDGGIWKAQPGFPGLDAFLPAFFTEGHVKRGIPLEQLAKLVTCQPADAMGLAPRKGRITPGADADFAILDMKAPWTVEKPSLQSDAGYSVWEGQEMACKVLHTLVRGNFVVRDGALTEGSEGTGRFMARTLT</sequence>
<dbReference type="InterPro" id="IPR032466">
    <property type="entry name" value="Metal_Hydrolase"/>
</dbReference>
<dbReference type="InterPro" id="IPR006680">
    <property type="entry name" value="Amidohydro-rel"/>
</dbReference>
<keyword evidence="3" id="KW-1185">Reference proteome</keyword>
<evidence type="ECO:0000313" key="3">
    <source>
        <dbReference type="Proteomes" id="UP000198615"/>
    </source>
</evidence>
<dbReference type="RefSeq" id="WP_093153353.1">
    <property type="nucleotide sequence ID" value="NZ_FNBW01000015.1"/>
</dbReference>
<proteinExistence type="predicted"/>
<dbReference type="AlphaFoldDB" id="A0A8G2BL66"/>
<comment type="caution">
    <text evidence="2">The sequence shown here is derived from an EMBL/GenBank/DDBJ whole genome shotgun (WGS) entry which is preliminary data.</text>
</comment>
<dbReference type="GO" id="GO:0004038">
    <property type="term" value="F:allantoinase activity"/>
    <property type="evidence" value="ECO:0007669"/>
    <property type="project" value="TreeGrafter"/>
</dbReference>
<dbReference type="SUPFAM" id="SSF51338">
    <property type="entry name" value="Composite domain of metallo-dependent hydrolases"/>
    <property type="match status" value="1"/>
</dbReference>
<evidence type="ECO:0000313" key="2">
    <source>
        <dbReference type="EMBL" id="SDG34957.1"/>
    </source>
</evidence>
<dbReference type="InterPro" id="IPR011059">
    <property type="entry name" value="Metal-dep_hydrolase_composite"/>
</dbReference>